<protein>
    <submittedName>
        <fullName evidence="5">Amino acid ABC transporter substrate-binding protein</fullName>
    </submittedName>
</protein>
<name>A0A4P7XKV5_9ALTE</name>
<dbReference type="RefSeq" id="WP_136549689.1">
    <property type="nucleotide sequence ID" value="NZ_CP031093.1"/>
</dbReference>
<dbReference type="EMBL" id="CP031093">
    <property type="protein sequence ID" value="QCF26982.1"/>
    <property type="molecule type" value="Genomic_DNA"/>
</dbReference>
<dbReference type="SUPFAM" id="SSF53850">
    <property type="entry name" value="Periplasmic binding protein-like II"/>
    <property type="match status" value="1"/>
</dbReference>
<reference evidence="5 6" key="1">
    <citation type="submission" date="2018-07" db="EMBL/GenBank/DDBJ databases">
        <title>Marsedoiliclastica nanhaica gen. nov. sp. nov., a novel marine hydrocarbonoclastic bacterium isolated from an in-situ enriched hydrocarbon-degrading consortium in deep-sea sediment.</title>
        <authorList>
            <person name="Dong C."/>
            <person name="Ma T."/>
            <person name="Liu R."/>
            <person name="Shao Z."/>
        </authorList>
    </citation>
    <scope>NUCLEOTIDE SEQUENCE [LARGE SCALE GENOMIC DNA]</scope>
    <source>
        <strain evidence="6">soil36-7</strain>
    </source>
</reference>
<feature type="signal peptide" evidence="3">
    <location>
        <begin position="1"/>
        <end position="23"/>
    </location>
</feature>
<sequence length="251" mass="28892">MPLFFPSIFAIALTLFSSTATLAAEEEKILRLNVSPQGYPPFTIVHADGTFSGIIWDILALAAERKGYKLEGLEIPRKRVDDFILSGHIDATPRAIEWTSKPERFTFTEPLVEVQEVFFKRRGSQFEYTGPESLAGKSIVTHLGYKYPTLEPMLASGRAERFDVQNERDMLRYLVEGKYHDLAIAVREVGLWHIKREGWHDQLDYAPQPLSSVEYRLMFNKDNEAFVAWFNDELADIKRSGELEVILDRYR</sequence>
<evidence type="ECO:0000313" key="6">
    <source>
        <dbReference type="Proteomes" id="UP000298049"/>
    </source>
</evidence>
<dbReference type="OrthoDB" id="8771774at2"/>
<dbReference type="KEGG" id="hmi:soil367_14160"/>
<evidence type="ECO:0000256" key="3">
    <source>
        <dbReference type="SAM" id="SignalP"/>
    </source>
</evidence>
<dbReference type="Gene3D" id="3.40.190.10">
    <property type="entry name" value="Periplasmic binding protein-like II"/>
    <property type="match status" value="2"/>
</dbReference>
<dbReference type="Pfam" id="PF00497">
    <property type="entry name" value="SBP_bac_3"/>
    <property type="match status" value="1"/>
</dbReference>
<feature type="chain" id="PRO_5020713641" evidence="3">
    <location>
        <begin position="24"/>
        <end position="251"/>
    </location>
</feature>
<evidence type="ECO:0000256" key="1">
    <source>
        <dbReference type="ARBA" id="ARBA00010333"/>
    </source>
</evidence>
<evidence type="ECO:0000313" key="5">
    <source>
        <dbReference type="EMBL" id="QCF26982.1"/>
    </source>
</evidence>
<evidence type="ECO:0000256" key="2">
    <source>
        <dbReference type="ARBA" id="ARBA00022729"/>
    </source>
</evidence>
<accession>A0A4P7XKV5</accession>
<dbReference type="PANTHER" id="PTHR35936:SF25">
    <property type="entry name" value="ABC TRANSPORTER SUBSTRATE-BINDING PROTEIN"/>
    <property type="match status" value="1"/>
</dbReference>
<comment type="similarity">
    <text evidence="1">Belongs to the bacterial solute-binding protein 3 family.</text>
</comment>
<organism evidence="5 6">
    <name type="scientific">Hydrocarboniclastica marina</name>
    <dbReference type="NCBI Taxonomy" id="2259620"/>
    <lineage>
        <taxon>Bacteria</taxon>
        <taxon>Pseudomonadati</taxon>
        <taxon>Pseudomonadota</taxon>
        <taxon>Gammaproteobacteria</taxon>
        <taxon>Alteromonadales</taxon>
        <taxon>Alteromonadaceae</taxon>
        <taxon>Hydrocarboniclastica</taxon>
    </lineage>
</organism>
<keyword evidence="2 3" id="KW-0732">Signal</keyword>
<dbReference type="AlphaFoldDB" id="A0A4P7XKV5"/>
<gene>
    <name evidence="5" type="ORF">soil367_14160</name>
</gene>
<keyword evidence="6" id="KW-1185">Reference proteome</keyword>
<proteinExistence type="inferred from homology"/>
<evidence type="ECO:0000259" key="4">
    <source>
        <dbReference type="SMART" id="SM00062"/>
    </source>
</evidence>
<dbReference type="PANTHER" id="PTHR35936">
    <property type="entry name" value="MEMBRANE-BOUND LYTIC MUREIN TRANSGLYCOSYLASE F"/>
    <property type="match status" value="1"/>
</dbReference>
<dbReference type="InterPro" id="IPR001638">
    <property type="entry name" value="Solute-binding_3/MltF_N"/>
</dbReference>
<dbReference type="SMART" id="SM00062">
    <property type="entry name" value="PBPb"/>
    <property type="match status" value="1"/>
</dbReference>
<dbReference type="Proteomes" id="UP000298049">
    <property type="component" value="Chromosome"/>
</dbReference>
<feature type="domain" description="Solute-binding protein family 3/N-terminal" evidence="4">
    <location>
        <begin position="31"/>
        <end position="251"/>
    </location>
</feature>